<name>A0A154BLY6_ANASB</name>
<dbReference type="InterPro" id="IPR050639">
    <property type="entry name" value="SSR_resolvase"/>
</dbReference>
<sequence length="189" mass="21177">MIYGYARVSTKKQINGNSLEDQVNQLAKEGCEIIVQEQFTGSTTDRPQFDRLTNSLRDGDKLVITKLDRFARNVTEGIALIRALFAKGVAVHVLNVGLLENTAMGNFFLTTLLAVAELERNMIIERTQSGKEIARTKDGFKDGRPKAYTDYQLQNAMDLLSNGNSYSKVVELTGISKSTLIRERRKQTK</sequence>
<dbReference type="Gene3D" id="3.40.50.1390">
    <property type="entry name" value="Resolvase, N-terminal catalytic domain"/>
    <property type="match status" value="1"/>
</dbReference>
<dbReference type="InterPro" id="IPR036162">
    <property type="entry name" value="Resolvase-like_N_sf"/>
</dbReference>
<dbReference type="SUPFAM" id="SSF46689">
    <property type="entry name" value="Homeodomain-like"/>
    <property type="match status" value="1"/>
</dbReference>
<organism evidence="8 9">
    <name type="scientific">Anaerosporomusa subterranea</name>
    <dbReference type="NCBI Taxonomy" id="1794912"/>
    <lineage>
        <taxon>Bacteria</taxon>
        <taxon>Bacillati</taxon>
        <taxon>Bacillota</taxon>
        <taxon>Negativicutes</taxon>
        <taxon>Acetonemataceae</taxon>
        <taxon>Anaerosporomusa</taxon>
    </lineage>
</organism>
<evidence type="ECO:0000256" key="4">
    <source>
        <dbReference type="ARBA" id="ARBA00023172"/>
    </source>
</evidence>
<dbReference type="GO" id="GO:0000150">
    <property type="term" value="F:DNA strand exchange activity"/>
    <property type="evidence" value="ECO:0007669"/>
    <property type="project" value="InterPro"/>
</dbReference>
<dbReference type="InterPro" id="IPR006119">
    <property type="entry name" value="Resolv_N"/>
</dbReference>
<dbReference type="SUPFAM" id="SSF53041">
    <property type="entry name" value="Resolvase-like"/>
    <property type="match status" value="1"/>
</dbReference>
<keyword evidence="4" id="KW-0233">DNA recombination</keyword>
<dbReference type="CDD" id="cd03768">
    <property type="entry name" value="SR_ResInv"/>
    <property type="match status" value="1"/>
</dbReference>
<dbReference type="RefSeq" id="WP_066245744.1">
    <property type="nucleotide sequence ID" value="NZ_LSGP01000027.1"/>
</dbReference>
<dbReference type="InterPro" id="IPR006120">
    <property type="entry name" value="Resolvase_HTH_dom"/>
</dbReference>
<evidence type="ECO:0000259" key="7">
    <source>
        <dbReference type="PROSITE" id="PS51736"/>
    </source>
</evidence>
<evidence type="ECO:0000313" key="8">
    <source>
        <dbReference type="EMBL" id="KYZ74850.1"/>
    </source>
</evidence>
<dbReference type="PANTHER" id="PTHR30461">
    <property type="entry name" value="DNA-INVERTASE FROM LAMBDOID PROPHAGE"/>
    <property type="match status" value="1"/>
</dbReference>
<dbReference type="PROSITE" id="PS51736">
    <property type="entry name" value="RECOMBINASES_3"/>
    <property type="match status" value="1"/>
</dbReference>
<keyword evidence="3" id="KW-0238">DNA-binding</keyword>
<reference evidence="8 9" key="1">
    <citation type="submission" date="2016-02" db="EMBL/GenBank/DDBJ databases">
        <title>Anaerosporomusa subterraneum gen. nov., sp. nov., a spore-forming obligate anaerobe isolated from saprolite.</title>
        <authorList>
            <person name="Choi J.K."/>
            <person name="Shah M."/>
            <person name="Yee N."/>
        </authorList>
    </citation>
    <scope>NUCLEOTIDE SEQUENCE [LARGE SCALE GENOMIC DNA]</scope>
    <source>
        <strain evidence="8 9">RU4</strain>
    </source>
</reference>
<dbReference type="SMART" id="SM00857">
    <property type="entry name" value="Resolvase"/>
    <property type="match status" value="1"/>
</dbReference>
<dbReference type="GO" id="GO:0003677">
    <property type="term" value="F:DNA binding"/>
    <property type="evidence" value="ECO:0007669"/>
    <property type="project" value="UniProtKB-KW"/>
</dbReference>
<protein>
    <submittedName>
        <fullName evidence="8">Resolvase</fullName>
    </submittedName>
</protein>
<keyword evidence="2" id="KW-0229">DNA integration</keyword>
<comment type="similarity">
    <text evidence="1">Belongs to the site-specific recombinase resolvase family.</text>
</comment>
<keyword evidence="9" id="KW-1185">Reference proteome</keyword>
<dbReference type="Pfam" id="PF00239">
    <property type="entry name" value="Resolvase"/>
    <property type="match status" value="1"/>
</dbReference>
<evidence type="ECO:0000256" key="2">
    <source>
        <dbReference type="ARBA" id="ARBA00022908"/>
    </source>
</evidence>
<feature type="active site" description="O-(5'-phospho-DNA)-serine intermediate" evidence="5 6">
    <location>
        <position position="9"/>
    </location>
</feature>
<dbReference type="EMBL" id="LSGP01000027">
    <property type="protein sequence ID" value="KYZ74850.1"/>
    <property type="molecule type" value="Genomic_DNA"/>
</dbReference>
<dbReference type="Pfam" id="PF02796">
    <property type="entry name" value="HTH_7"/>
    <property type="match status" value="1"/>
</dbReference>
<dbReference type="Gene3D" id="1.10.10.60">
    <property type="entry name" value="Homeodomain-like"/>
    <property type="match status" value="1"/>
</dbReference>
<dbReference type="InterPro" id="IPR009057">
    <property type="entry name" value="Homeodomain-like_sf"/>
</dbReference>
<feature type="domain" description="Resolvase/invertase-type recombinase catalytic" evidence="7">
    <location>
        <begin position="1"/>
        <end position="138"/>
    </location>
</feature>
<gene>
    <name evidence="8" type="ORF">AXX12_18590</name>
</gene>
<dbReference type="GO" id="GO:0015074">
    <property type="term" value="P:DNA integration"/>
    <property type="evidence" value="ECO:0007669"/>
    <property type="project" value="UniProtKB-KW"/>
</dbReference>
<dbReference type="Proteomes" id="UP000076268">
    <property type="component" value="Unassembled WGS sequence"/>
</dbReference>
<accession>A0A154BLY6</accession>
<evidence type="ECO:0000313" key="9">
    <source>
        <dbReference type="Proteomes" id="UP000076268"/>
    </source>
</evidence>
<dbReference type="OrthoDB" id="9797501at2"/>
<dbReference type="PANTHER" id="PTHR30461:SF2">
    <property type="entry name" value="SERINE RECOMBINASE PINE-RELATED"/>
    <property type="match status" value="1"/>
</dbReference>
<evidence type="ECO:0000256" key="6">
    <source>
        <dbReference type="PROSITE-ProRule" id="PRU10137"/>
    </source>
</evidence>
<evidence type="ECO:0000256" key="1">
    <source>
        <dbReference type="ARBA" id="ARBA00009913"/>
    </source>
</evidence>
<proteinExistence type="inferred from homology"/>
<dbReference type="InterPro" id="IPR006118">
    <property type="entry name" value="Recombinase_CS"/>
</dbReference>
<comment type="caution">
    <text evidence="8">The sequence shown here is derived from an EMBL/GenBank/DDBJ whole genome shotgun (WGS) entry which is preliminary data.</text>
</comment>
<dbReference type="AlphaFoldDB" id="A0A154BLY6"/>
<dbReference type="STRING" id="1794912.AXX12_18590"/>
<evidence type="ECO:0000256" key="5">
    <source>
        <dbReference type="PIRSR" id="PIRSR606118-50"/>
    </source>
</evidence>
<dbReference type="PROSITE" id="PS00397">
    <property type="entry name" value="RECOMBINASES_1"/>
    <property type="match status" value="1"/>
</dbReference>
<evidence type="ECO:0000256" key="3">
    <source>
        <dbReference type="ARBA" id="ARBA00023125"/>
    </source>
</evidence>